<evidence type="ECO:0008006" key="4">
    <source>
        <dbReference type="Google" id="ProtNLM"/>
    </source>
</evidence>
<reference evidence="3" key="1">
    <citation type="submission" date="2020-02" db="EMBL/GenBank/DDBJ databases">
        <authorList>
            <person name="Meier V. D."/>
        </authorList>
    </citation>
    <scope>NUCLEOTIDE SEQUENCE</scope>
    <source>
        <strain evidence="3">AVDCRST_MAG93</strain>
    </source>
</reference>
<dbReference type="Pfam" id="PF07510">
    <property type="entry name" value="GmrSD_C"/>
    <property type="match status" value="1"/>
</dbReference>
<feature type="domain" description="GmrSD restriction endonucleases C-terminal" evidence="2">
    <location>
        <begin position="458"/>
        <end position="607"/>
    </location>
</feature>
<dbReference type="EMBL" id="CADCTR010002630">
    <property type="protein sequence ID" value="CAA9363659.1"/>
    <property type="molecule type" value="Genomic_DNA"/>
</dbReference>
<evidence type="ECO:0000259" key="1">
    <source>
        <dbReference type="Pfam" id="PF03235"/>
    </source>
</evidence>
<dbReference type="PANTHER" id="PTHR35149">
    <property type="entry name" value="SLL5132 PROTEIN"/>
    <property type="match status" value="1"/>
</dbReference>
<dbReference type="PANTHER" id="PTHR35149:SF1">
    <property type="entry name" value="DUF5655 DOMAIN-CONTAINING PROTEIN"/>
    <property type="match status" value="1"/>
</dbReference>
<dbReference type="AlphaFoldDB" id="A0A6J4MQJ8"/>
<dbReference type="Pfam" id="PF03235">
    <property type="entry name" value="GmrSD_N"/>
    <property type="match status" value="1"/>
</dbReference>
<protein>
    <recommendedName>
        <fullName evidence="4">DUF262 domain-containing protein</fullName>
    </recommendedName>
</protein>
<accession>A0A6J4MQJ8</accession>
<feature type="domain" description="GmrSD restriction endonucleases N-terminal" evidence="1">
    <location>
        <begin position="9"/>
        <end position="258"/>
    </location>
</feature>
<evidence type="ECO:0000259" key="2">
    <source>
        <dbReference type="Pfam" id="PF07510"/>
    </source>
</evidence>
<organism evidence="3">
    <name type="scientific">uncultured Chloroflexia bacterium</name>
    <dbReference type="NCBI Taxonomy" id="1672391"/>
    <lineage>
        <taxon>Bacteria</taxon>
        <taxon>Bacillati</taxon>
        <taxon>Chloroflexota</taxon>
        <taxon>Chloroflexia</taxon>
        <taxon>environmental samples</taxon>
    </lineage>
</organism>
<evidence type="ECO:0000313" key="3">
    <source>
        <dbReference type="EMBL" id="CAA9363659.1"/>
    </source>
</evidence>
<sequence>MKADTRTLQQVMQGDRRFVIPVYQRPYVWEKERQWEPLWADVESTARRLAEARVAAHAKGAPAPEADKSAPPHFLGAIVVEQHLTATGDIDVRSVVDGQQRLTTLQLLLRGVLDAFEAAELKGPDVTKIRRLTQNDERIVSGDDLHKVWPRPADQEAYLQAVSSVTPSEYDSLFAAARRYFADSALEFLCDDDVQDDPYAEGDELHRRAALLVATLLGLVKLVVIDLEDVDDAQVIFEALNARNTPLSATDLVKNLLFMRAQAQHHDPQELYDRVWSRFDRDADWWRESVGIGHAQRARQDWLLGDWLIAETGRVINVGRLYGEFRAWLDSSGTTPVKALESVNRYADAYETLHDRMPGATPAELRAFRRIQRLNISAATPVLLWLQVQGTDRLPAAERELAMLAVESFVVRRMAAKWQTRAYGQVFAEVLKSAQSAAAQPGRAVIEALRSDPHGYGWPSDRDIAEQFNASRYYGPGGISQERLRLLLGAVDARLHQDAHMAEPVTIEYGKLQVEHVIPRSWRQHWPVVAEDENERQVLEQQREAALHRIGNLTLVSSSLNPSMSNDPWEAKRDELRKHSHLRLNALLCEHDSWEEQKIAARAGWLAGQLGREWAGPNADFWNGS</sequence>
<proteinExistence type="predicted"/>
<name>A0A6J4MQJ8_9CHLR</name>
<dbReference type="InterPro" id="IPR004919">
    <property type="entry name" value="GmrSD_N"/>
</dbReference>
<dbReference type="InterPro" id="IPR011089">
    <property type="entry name" value="GmrSD_C"/>
</dbReference>
<gene>
    <name evidence="3" type="ORF">AVDCRST_MAG93-7808</name>
</gene>